<name>A0A383F1L8_9ZZZZ</name>
<dbReference type="Pfam" id="PF03102">
    <property type="entry name" value="NeuB"/>
    <property type="match status" value="1"/>
</dbReference>
<dbReference type="EMBL" id="UINC01230314">
    <property type="protein sequence ID" value="SVE62390.1"/>
    <property type="molecule type" value="Genomic_DNA"/>
</dbReference>
<dbReference type="Gene3D" id="3.20.20.70">
    <property type="entry name" value="Aldolase class I"/>
    <property type="match status" value="1"/>
</dbReference>
<dbReference type="SUPFAM" id="SSF51569">
    <property type="entry name" value="Aldolase"/>
    <property type="match status" value="1"/>
</dbReference>
<feature type="domain" description="PseI/NeuA/B-like" evidence="1">
    <location>
        <begin position="24"/>
        <end position="144"/>
    </location>
</feature>
<dbReference type="InterPro" id="IPR013785">
    <property type="entry name" value="Aldolase_TIM"/>
</dbReference>
<accession>A0A383F1L8</accession>
<proteinExistence type="predicted"/>
<protein>
    <recommendedName>
        <fullName evidence="1">PseI/NeuA/B-like domain-containing protein</fullName>
    </recommendedName>
</protein>
<dbReference type="PANTHER" id="PTHR42966">
    <property type="entry name" value="N-ACETYLNEURAMINATE SYNTHASE"/>
    <property type="match status" value="1"/>
</dbReference>
<dbReference type="InterPro" id="IPR013132">
    <property type="entry name" value="PseI/NeuA/B-like_N"/>
</dbReference>
<evidence type="ECO:0000259" key="1">
    <source>
        <dbReference type="Pfam" id="PF03102"/>
    </source>
</evidence>
<dbReference type="InterPro" id="IPR051690">
    <property type="entry name" value="PseI-like"/>
</dbReference>
<dbReference type="PANTHER" id="PTHR42966:SF1">
    <property type="entry name" value="SIALIC ACID SYNTHASE"/>
    <property type="match status" value="1"/>
</dbReference>
<organism evidence="2">
    <name type="scientific">marine metagenome</name>
    <dbReference type="NCBI Taxonomy" id="408172"/>
    <lineage>
        <taxon>unclassified sequences</taxon>
        <taxon>metagenomes</taxon>
        <taxon>ecological metagenomes</taxon>
    </lineage>
</organism>
<sequence>MESVFIIAEAGVNHNGDRDIAFQMVEAAAGAGVDAVKFQTFKTENLVTRTAPKAAYQSETTDPRESQFEMLKKLELDQDIHRELKEYTEQNGLQFLSTAFDLESLAFLSNDLKLEILKIPSGEVTNGPLLLEYAKTGRELILST</sequence>
<evidence type="ECO:0000313" key="2">
    <source>
        <dbReference type="EMBL" id="SVE62390.1"/>
    </source>
</evidence>
<reference evidence="2" key="1">
    <citation type="submission" date="2018-05" db="EMBL/GenBank/DDBJ databases">
        <authorList>
            <person name="Lanie J.A."/>
            <person name="Ng W.-L."/>
            <person name="Kazmierczak K.M."/>
            <person name="Andrzejewski T.M."/>
            <person name="Davidsen T.M."/>
            <person name="Wayne K.J."/>
            <person name="Tettelin H."/>
            <person name="Glass J.I."/>
            <person name="Rusch D."/>
            <person name="Podicherti R."/>
            <person name="Tsui H.-C.T."/>
            <person name="Winkler M.E."/>
        </authorList>
    </citation>
    <scope>NUCLEOTIDE SEQUENCE</scope>
</reference>
<dbReference type="AlphaFoldDB" id="A0A383F1L8"/>
<dbReference type="GO" id="GO:0047444">
    <property type="term" value="F:N-acylneuraminate-9-phosphate synthase activity"/>
    <property type="evidence" value="ECO:0007669"/>
    <property type="project" value="TreeGrafter"/>
</dbReference>
<gene>
    <name evidence="2" type="ORF">METZ01_LOCUS515244</name>
</gene>
<dbReference type="GO" id="GO:0016051">
    <property type="term" value="P:carbohydrate biosynthetic process"/>
    <property type="evidence" value="ECO:0007669"/>
    <property type="project" value="InterPro"/>
</dbReference>
<feature type="non-terminal residue" evidence="2">
    <location>
        <position position="144"/>
    </location>
</feature>